<dbReference type="SUPFAM" id="SSF52821">
    <property type="entry name" value="Rhodanese/Cell cycle control phosphatase"/>
    <property type="match status" value="1"/>
</dbReference>
<keyword evidence="2" id="KW-0808">Transferase</keyword>
<dbReference type="GO" id="GO:0016740">
    <property type="term" value="F:transferase activity"/>
    <property type="evidence" value="ECO:0007669"/>
    <property type="project" value="UniProtKB-KW"/>
</dbReference>
<organism evidence="2 3">
    <name type="scientific">Paenibacillus antarcticus</name>
    <dbReference type="NCBI Taxonomy" id="253703"/>
    <lineage>
        <taxon>Bacteria</taxon>
        <taxon>Bacillati</taxon>
        <taxon>Bacillota</taxon>
        <taxon>Bacilli</taxon>
        <taxon>Bacillales</taxon>
        <taxon>Paenibacillaceae</taxon>
        <taxon>Paenibacillus</taxon>
    </lineage>
</organism>
<dbReference type="PANTHER" id="PTHR43031:SF17">
    <property type="entry name" value="SULFURTRANSFERASE YTWF-RELATED"/>
    <property type="match status" value="1"/>
</dbReference>
<name>A0A168QWY2_9BACL</name>
<dbReference type="SMART" id="SM00450">
    <property type="entry name" value="RHOD"/>
    <property type="match status" value="1"/>
</dbReference>
<evidence type="ECO:0000313" key="2">
    <source>
        <dbReference type="EMBL" id="OAB48312.1"/>
    </source>
</evidence>
<dbReference type="EMBL" id="LVJI01000001">
    <property type="protein sequence ID" value="OAB48312.1"/>
    <property type="molecule type" value="Genomic_DNA"/>
</dbReference>
<evidence type="ECO:0000313" key="3">
    <source>
        <dbReference type="Proteomes" id="UP000077355"/>
    </source>
</evidence>
<accession>A0A168QWY2</accession>
<dbReference type="InterPro" id="IPR050229">
    <property type="entry name" value="GlpE_sulfurtransferase"/>
</dbReference>
<sequence length="106" mass="11760">MSNTPVNELDVEEVQEMIAKGEKIDIIDVREDDEWESGHISQAKHIPLGTLTARHQELDANQVTIMVCRSGGRSARACEYLTEQGYKVINMSGGMLAWEGPVVFGK</sequence>
<keyword evidence="3" id="KW-1185">Reference proteome</keyword>
<dbReference type="CDD" id="cd00158">
    <property type="entry name" value="RHOD"/>
    <property type="match status" value="1"/>
</dbReference>
<reference evidence="2 3" key="1">
    <citation type="submission" date="2016-03" db="EMBL/GenBank/DDBJ databases">
        <title>Draft genome sequence of Paenibacillus antarcticus CECT 5836.</title>
        <authorList>
            <person name="Shin S.-K."/>
            <person name="Yi H."/>
        </authorList>
    </citation>
    <scope>NUCLEOTIDE SEQUENCE [LARGE SCALE GENOMIC DNA]</scope>
    <source>
        <strain evidence="2 3">CECT 5836</strain>
    </source>
</reference>
<gene>
    <name evidence="2" type="ORF">PBAT_01360</name>
</gene>
<evidence type="ECO:0000259" key="1">
    <source>
        <dbReference type="PROSITE" id="PS50206"/>
    </source>
</evidence>
<dbReference type="PROSITE" id="PS50206">
    <property type="entry name" value="RHODANESE_3"/>
    <property type="match status" value="1"/>
</dbReference>
<feature type="domain" description="Rhodanese" evidence="1">
    <location>
        <begin position="20"/>
        <end position="104"/>
    </location>
</feature>
<proteinExistence type="predicted"/>
<dbReference type="Gene3D" id="3.40.250.10">
    <property type="entry name" value="Rhodanese-like domain"/>
    <property type="match status" value="1"/>
</dbReference>
<dbReference type="Proteomes" id="UP000077355">
    <property type="component" value="Unassembled WGS sequence"/>
</dbReference>
<dbReference type="OrthoDB" id="9800872at2"/>
<dbReference type="Pfam" id="PF00581">
    <property type="entry name" value="Rhodanese"/>
    <property type="match status" value="1"/>
</dbReference>
<comment type="caution">
    <text evidence="2">The sequence shown here is derived from an EMBL/GenBank/DDBJ whole genome shotgun (WGS) entry which is preliminary data.</text>
</comment>
<dbReference type="AlphaFoldDB" id="A0A168QWY2"/>
<dbReference type="RefSeq" id="WP_068645945.1">
    <property type="nucleotide sequence ID" value="NZ_CP043611.1"/>
</dbReference>
<dbReference type="InterPro" id="IPR036873">
    <property type="entry name" value="Rhodanese-like_dom_sf"/>
</dbReference>
<protein>
    <submittedName>
        <fullName evidence="2">Sulfurtransferase</fullName>
    </submittedName>
</protein>
<dbReference type="PANTHER" id="PTHR43031">
    <property type="entry name" value="FAD-DEPENDENT OXIDOREDUCTASE"/>
    <property type="match status" value="1"/>
</dbReference>
<dbReference type="InterPro" id="IPR001763">
    <property type="entry name" value="Rhodanese-like_dom"/>
</dbReference>